<dbReference type="PANTHER" id="PTHR31793:SF27">
    <property type="entry name" value="NOVEL THIOESTERASE SUPERFAMILY DOMAIN AND SAPOSIN A-TYPE DOMAIN CONTAINING PROTEIN (0610012H03RIK)"/>
    <property type="match status" value="1"/>
</dbReference>
<dbReference type="CDD" id="cd00586">
    <property type="entry name" value="4HBT"/>
    <property type="match status" value="1"/>
</dbReference>
<reference evidence="3 4" key="1">
    <citation type="submission" date="2019-02" db="EMBL/GenBank/DDBJ databases">
        <title>Deep-cultivation of Planctomycetes and their phenomic and genomic characterization uncovers novel biology.</title>
        <authorList>
            <person name="Wiegand S."/>
            <person name="Jogler M."/>
            <person name="Boedeker C."/>
            <person name="Pinto D."/>
            <person name="Vollmers J."/>
            <person name="Rivas-Marin E."/>
            <person name="Kohn T."/>
            <person name="Peeters S.H."/>
            <person name="Heuer A."/>
            <person name="Rast P."/>
            <person name="Oberbeckmann S."/>
            <person name="Bunk B."/>
            <person name="Jeske O."/>
            <person name="Meyerdierks A."/>
            <person name="Storesund J.E."/>
            <person name="Kallscheuer N."/>
            <person name="Luecker S."/>
            <person name="Lage O.M."/>
            <person name="Pohl T."/>
            <person name="Merkel B.J."/>
            <person name="Hornburger P."/>
            <person name="Mueller R.-W."/>
            <person name="Bruemmer F."/>
            <person name="Labrenz M."/>
            <person name="Spormann A.M."/>
            <person name="Op den Camp H."/>
            <person name="Overmann J."/>
            <person name="Amann R."/>
            <person name="Jetten M.S.M."/>
            <person name="Mascher T."/>
            <person name="Medema M.H."/>
            <person name="Devos D.P."/>
            <person name="Kaster A.-K."/>
            <person name="Ovreas L."/>
            <person name="Rohde M."/>
            <person name="Galperin M.Y."/>
            <person name="Jogler C."/>
        </authorList>
    </citation>
    <scope>NUCLEOTIDE SEQUENCE [LARGE SCALE GENOMIC DNA]</scope>
    <source>
        <strain evidence="3 4">Pan44</strain>
    </source>
</reference>
<dbReference type="GO" id="GO:0047617">
    <property type="term" value="F:fatty acyl-CoA hydrolase activity"/>
    <property type="evidence" value="ECO:0007669"/>
    <property type="project" value="TreeGrafter"/>
</dbReference>
<dbReference type="Pfam" id="PF13279">
    <property type="entry name" value="4HBT_2"/>
    <property type="match status" value="1"/>
</dbReference>
<dbReference type="PANTHER" id="PTHR31793">
    <property type="entry name" value="4-HYDROXYBENZOYL-COA THIOESTERASE FAMILY MEMBER"/>
    <property type="match status" value="1"/>
</dbReference>
<evidence type="ECO:0000256" key="1">
    <source>
        <dbReference type="ARBA" id="ARBA00005953"/>
    </source>
</evidence>
<dbReference type="SUPFAM" id="SSF54637">
    <property type="entry name" value="Thioesterase/thiol ester dehydrase-isomerase"/>
    <property type="match status" value="1"/>
</dbReference>
<dbReference type="Gene3D" id="3.10.129.10">
    <property type="entry name" value="Hotdog Thioesterase"/>
    <property type="match status" value="1"/>
</dbReference>
<evidence type="ECO:0000256" key="2">
    <source>
        <dbReference type="ARBA" id="ARBA00022801"/>
    </source>
</evidence>
<sequence length="136" mass="15578">MPDIYFHEHTVHADEIDPLGHANNVSFVKWMQDAAIAHSTAQGWPMSRYREHGVAWVVRRHTVEYLLPAVEGERIVVKTWVADMQRVTSLRRYEISTTDRLLARAETNWAFIRTGDGKLTRIPEHVSASFVLVPGT</sequence>
<dbReference type="InParanoid" id="A0A517SG23"/>
<dbReference type="RefSeq" id="WP_145030870.1">
    <property type="nucleotide sequence ID" value="NZ_CP036271.1"/>
</dbReference>
<comment type="similarity">
    <text evidence="1">Belongs to the 4-hydroxybenzoyl-CoA thioesterase family.</text>
</comment>
<protein>
    <submittedName>
        <fullName evidence="3">Acyl-CoA thioesterase YbgC</fullName>
    </submittedName>
</protein>
<organism evidence="3 4">
    <name type="scientific">Caulifigura coniformis</name>
    <dbReference type="NCBI Taxonomy" id="2527983"/>
    <lineage>
        <taxon>Bacteria</taxon>
        <taxon>Pseudomonadati</taxon>
        <taxon>Planctomycetota</taxon>
        <taxon>Planctomycetia</taxon>
        <taxon>Planctomycetales</taxon>
        <taxon>Planctomycetaceae</taxon>
        <taxon>Caulifigura</taxon>
    </lineage>
</organism>
<name>A0A517SG23_9PLAN</name>
<accession>A0A517SG23</accession>
<dbReference type="AlphaFoldDB" id="A0A517SG23"/>
<dbReference type="InterPro" id="IPR050563">
    <property type="entry name" value="4-hydroxybenzoyl-CoA_TE"/>
</dbReference>
<proteinExistence type="inferred from homology"/>
<dbReference type="EMBL" id="CP036271">
    <property type="protein sequence ID" value="QDT55074.1"/>
    <property type="molecule type" value="Genomic_DNA"/>
</dbReference>
<dbReference type="Proteomes" id="UP000315700">
    <property type="component" value="Chromosome"/>
</dbReference>
<evidence type="ECO:0000313" key="4">
    <source>
        <dbReference type="Proteomes" id="UP000315700"/>
    </source>
</evidence>
<dbReference type="OrthoDB" id="9801517at2"/>
<evidence type="ECO:0000313" key="3">
    <source>
        <dbReference type="EMBL" id="QDT55074.1"/>
    </source>
</evidence>
<dbReference type="InterPro" id="IPR029069">
    <property type="entry name" value="HotDog_dom_sf"/>
</dbReference>
<dbReference type="KEGG" id="ccos:Pan44_31150"/>
<keyword evidence="4" id="KW-1185">Reference proteome</keyword>
<gene>
    <name evidence="3" type="ORF">Pan44_31150</name>
</gene>
<keyword evidence="2" id="KW-0378">Hydrolase</keyword>